<reference evidence="1 2" key="1">
    <citation type="submission" date="2024-06" db="EMBL/GenBank/DDBJ databases">
        <title>Brevundimonas sp. C11.</title>
        <authorList>
            <person name="Maltman C."/>
        </authorList>
    </citation>
    <scope>NUCLEOTIDE SEQUENCE [LARGE SCALE GENOMIC DNA]</scope>
    <source>
        <strain evidence="1 2">C11</strain>
    </source>
</reference>
<accession>A0ABV1NK62</accession>
<evidence type="ECO:0000313" key="1">
    <source>
        <dbReference type="EMBL" id="MEQ7154236.1"/>
    </source>
</evidence>
<evidence type="ECO:0000313" key="2">
    <source>
        <dbReference type="Proteomes" id="UP001445732"/>
    </source>
</evidence>
<sequence>MIDDVTVPTAGRGACGVCRLYIGVWLRFFGEVSWEGPQGEFIYWQGRVATWERSDHD</sequence>
<dbReference type="Proteomes" id="UP001445732">
    <property type="component" value="Unassembled WGS sequence"/>
</dbReference>
<name>A0ABV1NK62_9CAUL</name>
<protein>
    <submittedName>
        <fullName evidence="1">Uncharacterized protein</fullName>
    </submittedName>
</protein>
<dbReference type="RefSeq" id="WP_349683411.1">
    <property type="nucleotide sequence ID" value="NZ_JBEGDD010000002.1"/>
</dbReference>
<gene>
    <name evidence="1" type="ORF">ABN401_03300</name>
</gene>
<keyword evidence="2" id="KW-1185">Reference proteome</keyword>
<comment type="caution">
    <text evidence="1">The sequence shown here is derived from an EMBL/GenBank/DDBJ whole genome shotgun (WGS) entry which is preliminary data.</text>
</comment>
<organism evidence="1 2">
    <name type="scientific">Brevundimonas aurifodinae</name>
    <dbReference type="NCBI Taxonomy" id="1508312"/>
    <lineage>
        <taxon>Bacteria</taxon>
        <taxon>Pseudomonadati</taxon>
        <taxon>Pseudomonadota</taxon>
        <taxon>Alphaproteobacteria</taxon>
        <taxon>Caulobacterales</taxon>
        <taxon>Caulobacteraceae</taxon>
        <taxon>Brevundimonas</taxon>
    </lineage>
</organism>
<proteinExistence type="predicted"/>
<dbReference type="EMBL" id="JBEGDD010000002">
    <property type="protein sequence ID" value="MEQ7154236.1"/>
    <property type="molecule type" value="Genomic_DNA"/>
</dbReference>